<dbReference type="Proteomes" id="UP000179769">
    <property type="component" value="Unassembled WGS sequence"/>
</dbReference>
<sequence length="382" mass="39418">MVSARITPRTTSRTARLIPALARGAGAALLAFLVGALWLVALARPASAHTIGGAGPTNYHTTLTGDPAVPGVRLSVVENGNRVRLVATAGFPILVEGYEKEPYLRLDTRGVWENRRSSATYLNASRTGDDPGPADVVDPSAPPDWVRVSAAQGGRVEAFWHDHRVHWMGSADPPAVRAAPDQRHRIQDWSVPLTANGRQAVYTGTLEWIPGPSPLPWAAGTVAVLAGTAALGLLRQARWPLAAVLAGLVAVDATHSALVAAANANGRLDAFVWGNAVQIAVWAGALAGAVLIVRRSPTGLYLAVSAGLLIAVLGGVPDLGVFVRSGTPVVGPVLVVRVVTAVTLGAGAGLGLAVWLTLRRQPEMSVSSGAPEVPGVSGVSVP</sequence>
<keyword evidence="1" id="KW-0812">Transmembrane</keyword>
<gene>
    <name evidence="2" type="ORF">BBK14_04785</name>
</gene>
<organism evidence="2 3">
    <name type="scientific">Parafrankia soli</name>
    <dbReference type="NCBI Taxonomy" id="2599596"/>
    <lineage>
        <taxon>Bacteria</taxon>
        <taxon>Bacillati</taxon>
        <taxon>Actinomycetota</taxon>
        <taxon>Actinomycetes</taxon>
        <taxon>Frankiales</taxon>
        <taxon>Frankiaceae</taxon>
        <taxon>Parafrankia</taxon>
    </lineage>
</organism>
<comment type="caution">
    <text evidence="2">The sequence shown here is derived from an EMBL/GenBank/DDBJ whole genome shotgun (WGS) entry which is preliminary data.</text>
</comment>
<feature type="transmembrane region" description="Helical" evidence="1">
    <location>
        <begin position="270"/>
        <end position="293"/>
    </location>
</feature>
<feature type="transmembrane region" description="Helical" evidence="1">
    <location>
        <begin position="300"/>
        <end position="322"/>
    </location>
</feature>
<dbReference type="RefSeq" id="WP_071065050.1">
    <property type="nucleotide sequence ID" value="NZ_MAXA01000224.1"/>
</dbReference>
<dbReference type="AlphaFoldDB" id="A0A1S1Q023"/>
<feature type="transmembrane region" description="Helical" evidence="1">
    <location>
        <begin position="334"/>
        <end position="358"/>
    </location>
</feature>
<keyword evidence="1" id="KW-0472">Membrane</keyword>
<keyword evidence="3" id="KW-1185">Reference proteome</keyword>
<evidence type="ECO:0000256" key="1">
    <source>
        <dbReference type="SAM" id="Phobius"/>
    </source>
</evidence>
<dbReference type="EMBL" id="MAXA01000224">
    <property type="protein sequence ID" value="OHV27310.1"/>
    <property type="molecule type" value="Genomic_DNA"/>
</dbReference>
<keyword evidence="1" id="KW-1133">Transmembrane helix</keyword>
<evidence type="ECO:0000313" key="3">
    <source>
        <dbReference type="Proteomes" id="UP000179769"/>
    </source>
</evidence>
<evidence type="ECO:0000313" key="2">
    <source>
        <dbReference type="EMBL" id="OHV27310.1"/>
    </source>
</evidence>
<feature type="transmembrane region" description="Helical" evidence="1">
    <location>
        <begin position="241"/>
        <end position="264"/>
    </location>
</feature>
<proteinExistence type="predicted"/>
<reference evidence="3" key="1">
    <citation type="submission" date="2016-07" db="EMBL/GenBank/DDBJ databases">
        <title>Frankia sp. NRRL B-16219 Genome sequencing.</title>
        <authorList>
            <person name="Ghodhbane-Gtari F."/>
            <person name="Swanson E."/>
            <person name="Gueddou A."/>
            <person name="Louati M."/>
            <person name="Nouioui I."/>
            <person name="Hezbri K."/>
            <person name="Abebe-Akele F."/>
            <person name="Simpson S."/>
            <person name="Morris K."/>
            <person name="Thomas K."/>
            <person name="Gtari M."/>
            <person name="Tisa L.S."/>
        </authorList>
    </citation>
    <scope>NUCLEOTIDE SEQUENCE [LARGE SCALE GENOMIC DNA]</scope>
    <source>
        <strain evidence="3">NRRL B-16219</strain>
    </source>
</reference>
<accession>A0A1S1Q023</accession>
<protein>
    <submittedName>
        <fullName evidence="2">Uncharacterized protein</fullName>
    </submittedName>
</protein>
<name>A0A1S1Q023_9ACTN</name>
<feature type="transmembrane region" description="Helical" evidence="1">
    <location>
        <begin position="215"/>
        <end position="234"/>
    </location>
</feature>
<dbReference type="OrthoDB" id="5241181at2"/>